<dbReference type="Pfam" id="PF25455">
    <property type="entry name" value="Beta-barrel_CAF17_C"/>
    <property type="match status" value="1"/>
</dbReference>
<evidence type="ECO:0000259" key="3">
    <source>
        <dbReference type="Pfam" id="PF25455"/>
    </source>
</evidence>
<keyword evidence="1" id="KW-0809">Transit peptide</keyword>
<dbReference type="InterPro" id="IPR006222">
    <property type="entry name" value="GCVT_N"/>
</dbReference>
<dbReference type="SUPFAM" id="SSF103025">
    <property type="entry name" value="Folate-binding domain"/>
    <property type="match status" value="1"/>
</dbReference>
<dbReference type="InterPro" id="IPR057460">
    <property type="entry name" value="CAF17_C"/>
</dbReference>
<feature type="domain" description="GCVT N-terminal" evidence="2">
    <location>
        <begin position="10"/>
        <end position="110"/>
    </location>
</feature>
<dbReference type="InterPro" id="IPR045179">
    <property type="entry name" value="YgfZ/GcvT"/>
</dbReference>
<name>A0A917I756_9HYPH</name>
<evidence type="ECO:0000256" key="1">
    <source>
        <dbReference type="ARBA" id="ARBA00022946"/>
    </source>
</evidence>
<evidence type="ECO:0000259" key="2">
    <source>
        <dbReference type="Pfam" id="PF01571"/>
    </source>
</evidence>
<dbReference type="Proteomes" id="UP000603912">
    <property type="component" value="Unassembled WGS sequence"/>
</dbReference>
<evidence type="ECO:0000313" key="5">
    <source>
        <dbReference type="Proteomes" id="UP000603912"/>
    </source>
</evidence>
<protein>
    <submittedName>
        <fullName evidence="4">Folate-binding protein</fullName>
    </submittedName>
</protein>
<evidence type="ECO:0000313" key="4">
    <source>
        <dbReference type="EMBL" id="GGH17960.1"/>
    </source>
</evidence>
<dbReference type="RefSeq" id="WP_188517450.1">
    <property type="nucleotide sequence ID" value="NZ_BMES01000001.1"/>
</dbReference>
<dbReference type="NCBIfam" id="TIGR03317">
    <property type="entry name" value="ygfZ_signature"/>
    <property type="match status" value="1"/>
</dbReference>
<feature type="domain" description="CAF17 C-terminal" evidence="3">
    <location>
        <begin position="209"/>
        <end position="283"/>
    </location>
</feature>
<dbReference type="InterPro" id="IPR027266">
    <property type="entry name" value="TrmE/GcvT-like"/>
</dbReference>
<gene>
    <name evidence="4" type="primary">gcvT</name>
    <name evidence="4" type="ORF">GCM10007036_19820</name>
</gene>
<dbReference type="PANTHER" id="PTHR22602:SF0">
    <property type="entry name" value="TRANSFERASE CAF17, MITOCHONDRIAL-RELATED"/>
    <property type="match status" value="1"/>
</dbReference>
<dbReference type="AlphaFoldDB" id="A0A917I756"/>
<proteinExistence type="predicted"/>
<accession>A0A917I756</accession>
<sequence>MPSAHLTDRGVVRVTGEDARSFLDGLVTSDMDKVRVDGARYAALLSPQGKILFDFIVAEADGEQMGGGFVLDCPRALAADLAKRLGMYKLRAKVSVENLSDTLAVVAYWGGERGGDGAGVLYPDPRHPALGDRLVTDAARAADLSTATADDWRAHRIALGVPQGGQDFTYADAFPHEANMDQLGGVDFDKGCYVGQEVVSRMQHRGNARTRIVPVRFEGGFSADEGAEVVAGDKVAGRIGSTAPGGIGLALVRLDRIEDALTAGQPISAGGLPLRLAKPDYATFKVPGAD</sequence>
<dbReference type="Gene3D" id="3.30.1360.120">
    <property type="entry name" value="Probable tRNA modification gtpase trme, domain 1"/>
    <property type="match status" value="2"/>
</dbReference>
<dbReference type="PANTHER" id="PTHR22602">
    <property type="entry name" value="TRANSFERASE CAF17, MITOCHONDRIAL-RELATED"/>
    <property type="match status" value="1"/>
</dbReference>
<dbReference type="GO" id="GO:0016226">
    <property type="term" value="P:iron-sulfur cluster assembly"/>
    <property type="evidence" value="ECO:0007669"/>
    <property type="project" value="TreeGrafter"/>
</dbReference>
<reference evidence="4" key="2">
    <citation type="submission" date="2020-09" db="EMBL/GenBank/DDBJ databases">
        <authorList>
            <person name="Sun Q."/>
            <person name="Zhou Y."/>
        </authorList>
    </citation>
    <scope>NUCLEOTIDE SEQUENCE</scope>
    <source>
        <strain evidence="4">CGMCC 1.12214</strain>
    </source>
</reference>
<dbReference type="Pfam" id="PF01571">
    <property type="entry name" value="GCV_T"/>
    <property type="match status" value="1"/>
</dbReference>
<dbReference type="EMBL" id="BMES01000001">
    <property type="protein sequence ID" value="GGH17960.1"/>
    <property type="molecule type" value="Genomic_DNA"/>
</dbReference>
<keyword evidence="5" id="KW-1185">Reference proteome</keyword>
<reference evidence="4" key="1">
    <citation type="journal article" date="2014" name="Int. J. Syst. Evol. Microbiol.">
        <title>Complete genome sequence of Corynebacterium casei LMG S-19264T (=DSM 44701T), isolated from a smear-ripened cheese.</title>
        <authorList>
            <consortium name="US DOE Joint Genome Institute (JGI-PGF)"/>
            <person name="Walter F."/>
            <person name="Albersmeier A."/>
            <person name="Kalinowski J."/>
            <person name="Ruckert C."/>
        </authorList>
    </citation>
    <scope>NUCLEOTIDE SEQUENCE</scope>
    <source>
        <strain evidence="4">CGMCC 1.12214</strain>
    </source>
</reference>
<organism evidence="4 5">
    <name type="scientific">Alsobacter metallidurans</name>
    <dbReference type="NCBI Taxonomy" id="340221"/>
    <lineage>
        <taxon>Bacteria</taxon>
        <taxon>Pseudomonadati</taxon>
        <taxon>Pseudomonadota</taxon>
        <taxon>Alphaproteobacteria</taxon>
        <taxon>Hyphomicrobiales</taxon>
        <taxon>Alsobacteraceae</taxon>
        <taxon>Alsobacter</taxon>
    </lineage>
</organism>
<dbReference type="InterPro" id="IPR017703">
    <property type="entry name" value="YgfZ/GCV_T_CS"/>
</dbReference>
<dbReference type="PIRSF" id="PIRSF006487">
    <property type="entry name" value="GcvT"/>
    <property type="match status" value="1"/>
</dbReference>
<comment type="caution">
    <text evidence="4">The sequence shown here is derived from an EMBL/GenBank/DDBJ whole genome shotgun (WGS) entry which is preliminary data.</text>
</comment>